<name>F8A8E7_THEID</name>
<feature type="signal peptide" evidence="2">
    <location>
        <begin position="1"/>
        <end position="21"/>
    </location>
</feature>
<organism evidence="3 4">
    <name type="scientific">Thermodesulfatator indicus (strain DSM 15286 / JCM 11887 / CIR29812)</name>
    <dbReference type="NCBI Taxonomy" id="667014"/>
    <lineage>
        <taxon>Bacteria</taxon>
        <taxon>Pseudomonadati</taxon>
        <taxon>Thermodesulfobacteriota</taxon>
        <taxon>Thermodesulfobacteria</taxon>
        <taxon>Thermodesulfobacteriales</taxon>
        <taxon>Thermodesulfatatoraceae</taxon>
        <taxon>Thermodesulfatator</taxon>
    </lineage>
</organism>
<keyword evidence="4" id="KW-1185">Reference proteome</keyword>
<sequence>MFKKWIFCFCFLFWLAGTSRAALFQEIGDAGKTLDTAMPVAESTVQINGYLEWPDPFNDYAGADLYVFWWNGGPFGAETSSNNYFDFQLFLFDENGYGIWANDDGGYNLNARIEDVLAPGVYYLGISAYDYDPYNLFGEEIFPDYPYDTQLAPQAMDPWLAYWDGPVVGGDVNYTITFSSPVNVPEPASIILVGLALSILGFLGLKAKSKVNNVK</sequence>
<dbReference type="RefSeq" id="WP_013906698.1">
    <property type="nucleotide sequence ID" value="NC_015681.1"/>
</dbReference>
<evidence type="ECO:0000313" key="3">
    <source>
        <dbReference type="EMBL" id="AEH43951.1"/>
    </source>
</evidence>
<dbReference type="InterPro" id="IPR013424">
    <property type="entry name" value="Ice-binding_C"/>
</dbReference>
<keyword evidence="1" id="KW-0812">Transmembrane</keyword>
<dbReference type="NCBIfam" id="NF038127">
    <property type="entry name" value="FDP_fam"/>
    <property type="match status" value="1"/>
</dbReference>
<reference evidence="3 4" key="2">
    <citation type="journal article" date="2012" name="Stand. Genomic Sci.">
        <title>Complete genome sequence of the thermophilic sulfate-reducing ocean bacterium Thermodesulfatator indicus type strain (CIR29812(T)).</title>
        <authorList>
            <person name="Anderson I."/>
            <person name="Saunders E."/>
            <person name="Lapidus A."/>
            <person name="Nolan M."/>
            <person name="Lucas S."/>
            <person name="Tice H."/>
            <person name="Del Rio T.G."/>
            <person name="Cheng J.F."/>
            <person name="Han C."/>
            <person name="Tapia R."/>
            <person name="Goodwin L.A."/>
            <person name="Pitluck S."/>
            <person name="Liolios K."/>
            <person name="Mavromatis K."/>
            <person name="Pagani I."/>
            <person name="Ivanova N."/>
            <person name="Mikhailova N."/>
            <person name="Pati A."/>
            <person name="Chen A."/>
            <person name="Palaniappan K."/>
            <person name="Land M."/>
            <person name="Hauser L."/>
            <person name="Jeffries C.D."/>
            <person name="Chang Y.J."/>
            <person name="Brambilla E.M."/>
            <person name="Rohde M."/>
            <person name="Spring S."/>
            <person name="Goker M."/>
            <person name="Detter J.C."/>
            <person name="Woyke T."/>
            <person name="Bristow J."/>
            <person name="Eisen J.A."/>
            <person name="Markowitz V."/>
            <person name="Hugenholtz P."/>
            <person name="Kyrpides N.C."/>
            <person name="Klenk H.P."/>
        </authorList>
    </citation>
    <scope>NUCLEOTIDE SEQUENCE [LARGE SCALE GENOMIC DNA]</scope>
    <source>
        <strain evidence="4">DSM 15286 / JCM 11887 / CIR29812</strain>
    </source>
</reference>
<dbReference type="AlphaFoldDB" id="F8A8E7"/>
<dbReference type="NCBIfam" id="TIGR02595">
    <property type="entry name" value="PEP_CTERM"/>
    <property type="match status" value="1"/>
</dbReference>
<accession>F8A8E7</accession>
<dbReference type="Proteomes" id="UP000006793">
    <property type="component" value="Chromosome"/>
</dbReference>
<proteinExistence type="predicted"/>
<dbReference type="eggNOG" id="COG3210">
    <property type="taxonomic scope" value="Bacteria"/>
</dbReference>
<keyword evidence="1" id="KW-0472">Membrane</keyword>
<dbReference type="EMBL" id="CP002683">
    <property type="protein sequence ID" value="AEH43951.1"/>
    <property type="molecule type" value="Genomic_DNA"/>
</dbReference>
<dbReference type="STRING" id="667014.Thein_0066"/>
<gene>
    <name evidence="3" type="ordered locus">Thein_0066</name>
</gene>
<dbReference type="OrthoDB" id="9791170at2"/>
<keyword evidence="2" id="KW-0732">Signal</keyword>
<evidence type="ECO:0008006" key="5">
    <source>
        <dbReference type="Google" id="ProtNLM"/>
    </source>
</evidence>
<keyword evidence="1" id="KW-1133">Transmembrane helix</keyword>
<evidence type="ECO:0000256" key="2">
    <source>
        <dbReference type="SAM" id="SignalP"/>
    </source>
</evidence>
<reference evidence="4" key="1">
    <citation type="submission" date="2011-04" db="EMBL/GenBank/DDBJ databases">
        <title>The complete genome of Thermodesulfatator indicus DSM 15286.</title>
        <authorList>
            <person name="Lucas S."/>
            <person name="Copeland A."/>
            <person name="Lapidus A."/>
            <person name="Bruce D."/>
            <person name="Goodwin L."/>
            <person name="Pitluck S."/>
            <person name="Peters L."/>
            <person name="Kyrpides N."/>
            <person name="Mavromatis K."/>
            <person name="Pagani I."/>
            <person name="Ivanova N."/>
            <person name="Saunders L."/>
            <person name="Detter J.C."/>
            <person name="Tapia R."/>
            <person name="Han C."/>
            <person name="Land M."/>
            <person name="Hauser L."/>
            <person name="Markowitz V."/>
            <person name="Cheng J.-F."/>
            <person name="Hugenholtz P."/>
            <person name="Woyke T."/>
            <person name="Wu D."/>
            <person name="Spring S."/>
            <person name="Schroeder M."/>
            <person name="Brambilla E."/>
            <person name="Klenk H.-P."/>
            <person name="Eisen J.A."/>
        </authorList>
    </citation>
    <scope>NUCLEOTIDE SEQUENCE [LARGE SCALE GENOMIC DNA]</scope>
    <source>
        <strain evidence="4">DSM 15286 / JCM 11887 / CIR29812</strain>
    </source>
</reference>
<feature type="chain" id="PRO_5003367175" description="PEP-CTERM protein-sorting domain-containing protein" evidence="2">
    <location>
        <begin position="22"/>
        <end position="215"/>
    </location>
</feature>
<dbReference type="InParanoid" id="F8A8E7"/>
<dbReference type="PaxDb" id="667014-Thein_0066"/>
<evidence type="ECO:0000256" key="1">
    <source>
        <dbReference type="SAM" id="Phobius"/>
    </source>
</evidence>
<dbReference type="KEGG" id="tid:Thein_0066"/>
<dbReference type="Gene3D" id="2.60.120.380">
    <property type="match status" value="1"/>
</dbReference>
<feature type="transmembrane region" description="Helical" evidence="1">
    <location>
        <begin position="188"/>
        <end position="205"/>
    </location>
</feature>
<evidence type="ECO:0000313" key="4">
    <source>
        <dbReference type="Proteomes" id="UP000006793"/>
    </source>
</evidence>
<dbReference type="HOGENOM" id="CLU_1282703_0_0_0"/>
<protein>
    <recommendedName>
        <fullName evidence="5">PEP-CTERM protein-sorting domain-containing protein</fullName>
    </recommendedName>
</protein>